<dbReference type="InterPro" id="IPR002220">
    <property type="entry name" value="DapA-like"/>
</dbReference>
<dbReference type="KEGG" id="lamb:KBB96_06825"/>
<evidence type="ECO:0000256" key="1">
    <source>
        <dbReference type="ARBA" id="ARBA00023239"/>
    </source>
</evidence>
<dbReference type="RefSeq" id="WP_211633838.1">
    <property type="nucleotide sequence ID" value="NZ_CP073100.1"/>
</dbReference>
<reference evidence="2" key="1">
    <citation type="submission" date="2021-04" db="EMBL/GenBank/DDBJ databases">
        <title>Luteolibacter sp. 32A isolated from the skin of an Anderson's salamander (Ambystoma andersonii).</title>
        <authorList>
            <person name="Spergser J."/>
            <person name="Busse H.-J."/>
        </authorList>
    </citation>
    <scope>NUCLEOTIDE SEQUENCE</scope>
    <source>
        <strain evidence="2">32A</strain>
    </source>
</reference>
<dbReference type="CDD" id="cd00408">
    <property type="entry name" value="DHDPS-like"/>
    <property type="match status" value="1"/>
</dbReference>
<protein>
    <submittedName>
        <fullName evidence="2">Dihydrodipicolinate synthase family protein</fullName>
    </submittedName>
</protein>
<dbReference type="SMART" id="SM01130">
    <property type="entry name" value="DHDPS"/>
    <property type="match status" value="1"/>
</dbReference>
<dbReference type="GO" id="GO:0016829">
    <property type="term" value="F:lyase activity"/>
    <property type="evidence" value="ECO:0007669"/>
    <property type="project" value="UniProtKB-KW"/>
</dbReference>
<evidence type="ECO:0000313" key="2">
    <source>
        <dbReference type="EMBL" id="QUE52601.1"/>
    </source>
</evidence>
<dbReference type="Gene3D" id="3.20.20.70">
    <property type="entry name" value="Aldolase class I"/>
    <property type="match status" value="1"/>
</dbReference>
<dbReference type="AlphaFoldDB" id="A0A975PGT6"/>
<evidence type="ECO:0000313" key="3">
    <source>
        <dbReference type="Proteomes" id="UP000676169"/>
    </source>
</evidence>
<dbReference type="InterPro" id="IPR013785">
    <property type="entry name" value="Aldolase_TIM"/>
</dbReference>
<dbReference type="SUPFAM" id="SSF51569">
    <property type="entry name" value="Aldolase"/>
    <property type="match status" value="1"/>
</dbReference>
<accession>A0A975PGT6</accession>
<keyword evidence="3" id="KW-1185">Reference proteome</keyword>
<proteinExistence type="predicted"/>
<sequence>MSIESRHAARRLRRKITGYAACLLPFNADGTIAREAFEQAVARTTDAGLGCAVNMDTGYANYLTAEERTMVLGWTKGVIQGRRDFVAGVFVEGLEGDLVDLYRRQMDEIVSFGGTPILFQTTRFHDWSPSGIVDLYAKVCKGYDSVFGFELGRMFAPNGMIYDEETVRGLIQIPELKGMKHSSLDRGMELRRLEIRDEIRPEFMIFTGNDLGIDMVEYGSDYLLGLAAFCPEKFAERDAYWEAGDDRYFALNDALQYLGNVGFRAPVPAYKHSCAVFQHLIGRIPSSEPHPQCPRRPEWEAGIIMDCASRLGYSF</sequence>
<gene>
    <name evidence="2" type="ORF">KBB96_06825</name>
</gene>
<organism evidence="2 3">
    <name type="scientific">Luteolibacter ambystomatis</name>
    <dbReference type="NCBI Taxonomy" id="2824561"/>
    <lineage>
        <taxon>Bacteria</taxon>
        <taxon>Pseudomonadati</taxon>
        <taxon>Verrucomicrobiota</taxon>
        <taxon>Verrucomicrobiia</taxon>
        <taxon>Verrucomicrobiales</taxon>
        <taxon>Verrucomicrobiaceae</taxon>
        <taxon>Luteolibacter</taxon>
    </lineage>
</organism>
<dbReference type="Proteomes" id="UP000676169">
    <property type="component" value="Chromosome"/>
</dbReference>
<keyword evidence="1" id="KW-0456">Lyase</keyword>
<dbReference type="EMBL" id="CP073100">
    <property type="protein sequence ID" value="QUE52601.1"/>
    <property type="molecule type" value="Genomic_DNA"/>
</dbReference>
<name>A0A975PGT6_9BACT</name>